<organism evidence="2 3">
    <name type="scientific">Phomopsis amygdali</name>
    <name type="common">Fusicoccum amygdali</name>
    <dbReference type="NCBI Taxonomy" id="1214568"/>
    <lineage>
        <taxon>Eukaryota</taxon>
        <taxon>Fungi</taxon>
        <taxon>Dikarya</taxon>
        <taxon>Ascomycota</taxon>
        <taxon>Pezizomycotina</taxon>
        <taxon>Sordariomycetes</taxon>
        <taxon>Sordariomycetidae</taxon>
        <taxon>Diaporthales</taxon>
        <taxon>Diaporthaceae</taxon>
        <taxon>Diaporthe</taxon>
    </lineage>
</organism>
<feature type="compositionally biased region" description="Acidic residues" evidence="1">
    <location>
        <begin position="219"/>
        <end position="228"/>
    </location>
</feature>
<feature type="region of interest" description="Disordered" evidence="1">
    <location>
        <begin position="190"/>
        <end position="297"/>
    </location>
</feature>
<gene>
    <name evidence="2" type="ORF">N8I77_009687</name>
</gene>
<protein>
    <submittedName>
        <fullName evidence="2">Uncharacterized protein</fullName>
    </submittedName>
</protein>
<dbReference type="EMBL" id="JAUJFL010000005">
    <property type="protein sequence ID" value="KAK2603213.1"/>
    <property type="molecule type" value="Genomic_DNA"/>
</dbReference>
<feature type="compositionally biased region" description="Polar residues" evidence="1">
    <location>
        <begin position="273"/>
        <end position="282"/>
    </location>
</feature>
<evidence type="ECO:0000313" key="3">
    <source>
        <dbReference type="Proteomes" id="UP001265746"/>
    </source>
</evidence>
<feature type="compositionally biased region" description="Basic and acidic residues" evidence="1">
    <location>
        <begin position="190"/>
        <end position="202"/>
    </location>
</feature>
<dbReference type="AlphaFoldDB" id="A0AAD9W0X2"/>
<feature type="compositionally biased region" description="Basic and acidic residues" evidence="1">
    <location>
        <begin position="454"/>
        <end position="465"/>
    </location>
</feature>
<feature type="compositionally biased region" description="Polar residues" evidence="1">
    <location>
        <begin position="443"/>
        <end position="453"/>
    </location>
</feature>
<sequence>MDPNTVKLMRERLATAKCAAQGSWMPLVNRVDEVDQLYDAYLTLKDEAVPDDASLGDLTDAQLQHYVRLLHDAIKSTHQAEDAWNKNGKPSTAMKHINQLNMFEIQIVAARLVKAVHRVQRGKLSIPSWGLLSSLRLAKKDSFDDRMSDAITSLTRSKSLCKNLFTGQLTWETRIAMQAAEEAVKKVENDKLNGQRNDEVKFAKKNMPGRKRDAATAEVDNDENDAGDEPTPAAPKTRKKPRRASTANYININTPKRGRTATEDSTPAGGITTGSTQASQTPADHASPAPIDNTAGQFGSTVAQATNQPTQVAENYIDQQGQLSGNQQYLSYDNQPYQSFDNQQYQPLDNQQYETFDNQQYETFDNQQYETFGNQQYQLSNDHLNQQNYQVNCNYTNAQQASMDLQQQLNLPQANHQGQMLAAQRNGAQIPLHRQVVQRNHTAGLQPNGQTGFHHNDQTGFHHNDQTASFALDGQPGFDNDDQAVGFTFDGHTGFPQSTQPCFQQSGQAALPQNDQSAGNQPSGSASIQLNGQSTVPYQNGPAGIQQNGQDPATQHGQVSGSQQFSHNSVVNFNHYHQTCGRDNPNSESLPNLQGANNFGLTEDNAVQHSSVQPKSIDATAAPATTEVPATGSLNSIAETPQTIDLTVSPVREAPQTSSTAPQSVGAIAAPATSDTVATSALTSVQDDRDSAERRGLQSLDHFNHFDGTYVEYIHAGMAVDPAISGEAPGEQYFDYQKYADDQNKE</sequence>
<feature type="compositionally biased region" description="Polar residues" evidence="1">
    <location>
        <begin position="584"/>
        <end position="600"/>
    </location>
</feature>
<feature type="compositionally biased region" description="Polar residues" evidence="1">
    <location>
        <begin position="495"/>
        <end position="538"/>
    </location>
</feature>
<evidence type="ECO:0000313" key="2">
    <source>
        <dbReference type="EMBL" id="KAK2603213.1"/>
    </source>
</evidence>
<comment type="caution">
    <text evidence="2">The sequence shown here is derived from an EMBL/GenBank/DDBJ whole genome shotgun (WGS) entry which is preliminary data.</text>
</comment>
<evidence type="ECO:0000256" key="1">
    <source>
        <dbReference type="SAM" id="MobiDB-lite"/>
    </source>
</evidence>
<keyword evidence="3" id="KW-1185">Reference proteome</keyword>
<proteinExistence type="predicted"/>
<name>A0AAD9W0X2_PHOAM</name>
<accession>A0AAD9W0X2</accession>
<dbReference type="Proteomes" id="UP001265746">
    <property type="component" value="Unassembled WGS sequence"/>
</dbReference>
<feature type="region of interest" description="Disordered" evidence="1">
    <location>
        <begin position="576"/>
        <end position="600"/>
    </location>
</feature>
<reference evidence="2" key="1">
    <citation type="submission" date="2023-06" db="EMBL/GenBank/DDBJ databases">
        <authorList>
            <person name="Noh H."/>
        </authorList>
    </citation>
    <scope>NUCLEOTIDE SEQUENCE</scope>
    <source>
        <strain evidence="2">DUCC20226</strain>
    </source>
</reference>
<feature type="region of interest" description="Disordered" evidence="1">
    <location>
        <begin position="443"/>
        <end position="564"/>
    </location>
</feature>
<feature type="compositionally biased region" description="Polar residues" evidence="1">
    <location>
        <begin position="545"/>
        <end position="564"/>
    </location>
</feature>